<dbReference type="GO" id="GO:0061599">
    <property type="term" value="F:molybdopterin molybdotransferase activity"/>
    <property type="evidence" value="ECO:0007669"/>
    <property type="project" value="TreeGrafter"/>
</dbReference>
<dbReference type="PANTHER" id="PTHR10192:SF5">
    <property type="entry name" value="GEPHYRIN"/>
    <property type="match status" value="1"/>
</dbReference>
<dbReference type="Gene3D" id="2.170.190.11">
    <property type="entry name" value="Molybdopterin biosynthesis moea protein, domain 3"/>
    <property type="match status" value="1"/>
</dbReference>
<sequence length="405" mass="44339">MYSSNLIPVENALKLIESVKITLKKEDIPLEEANTRVLAENIEVLIDVPPFDRSAMDGYALIAEDTVMASKSNPIYLEVIDEIGAGSVSNHTLSQGHAIRIATGAPMPPGSNAVVMEEDIEHLDNKIKITKKVAFNRDVALKGEDLKKGEIILKEGQILDPNHLSVIASSGYSRVKVFKKPEVGVIITGNELVDPTTNLEPGKIVNSNRFALKGLVEDSLAVPHIKHCRDDLDTMANELHEYAQKYDVVITTGGTAISKGDVVVSATSKLGEVLVHGVAIKPGKPVGFGVVNNKPVFMLSGYPVAAAVQFDIFTRNYILKMQNIYKKFDLIECTAGDDIRSSKGKCNIIRAKLEEDRVYPIKTKAGINKSAVLSNCYIFIDEDTKDIKKGEKCNILKYSSLKVFE</sequence>
<dbReference type="Gene3D" id="3.40.980.10">
    <property type="entry name" value="MoaB/Mog-like domain"/>
    <property type="match status" value="1"/>
</dbReference>
<dbReference type="InterPro" id="IPR038987">
    <property type="entry name" value="MoeA-like"/>
</dbReference>
<dbReference type="EMBL" id="LMVM01000039">
    <property type="protein sequence ID" value="PAV03311.1"/>
    <property type="molecule type" value="Genomic_DNA"/>
</dbReference>
<dbReference type="SUPFAM" id="SSF63882">
    <property type="entry name" value="MoeA N-terminal region -like"/>
    <property type="match status" value="1"/>
</dbReference>
<gene>
    <name evidence="4" type="ORF">ASJ80_04730</name>
</gene>
<dbReference type="NCBIfam" id="NF045515">
    <property type="entry name" value="Glp_gephyrin"/>
    <property type="match status" value="1"/>
</dbReference>
<dbReference type="InterPro" id="IPR005110">
    <property type="entry name" value="MoeA_linker/N"/>
</dbReference>
<dbReference type="GO" id="GO:0005737">
    <property type="term" value="C:cytoplasm"/>
    <property type="evidence" value="ECO:0007669"/>
    <property type="project" value="TreeGrafter"/>
</dbReference>
<dbReference type="Pfam" id="PF00994">
    <property type="entry name" value="MoCF_biosynth"/>
    <property type="match status" value="1"/>
</dbReference>
<dbReference type="Proteomes" id="UP000217784">
    <property type="component" value="Unassembled WGS sequence"/>
</dbReference>
<dbReference type="RefSeq" id="WP_069584506.1">
    <property type="nucleotide sequence ID" value="NZ_LMVM01000039.1"/>
</dbReference>
<dbReference type="SUPFAM" id="SSF53218">
    <property type="entry name" value="Molybdenum cofactor biosynthesis proteins"/>
    <property type="match status" value="1"/>
</dbReference>
<dbReference type="FunFam" id="2.170.190.11:FF:000001">
    <property type="entry name" value="Molybdopterin molybdenumtransferase"/>
    <property type="match status" value="1"/>
</dbReference>
<feature type="domain" description="MoaB/Mog" evidence="3">
    <location>
        <begin position="184"/>
        <end position="320"/>
    </location>
</feature>
<dbReference type="PANTHER" id="PTHR10192">
    <property type="entry name" value="MOLYBDOPTERIN BIOSYNTHESIS PROTEIN"/>
    <property type="match status" value="1"/>
</dbReference>
<dbReference type="InterPro" id="IPR036425">
    <property type="entry name" value="MoaB/Mog-like_dom_sf"/>
</dbReference>
<dbReference type="CDD" id="cd00887">
    <property type="entry name" value="MoeA"/>
    <property type="match status" value="1"/>
</dbReference>
<evidence type="ECO:0000313" key="4">
    <source>
        <dbReference type="EMBL" id="PAV03311.1"/>
    </source>
</evidence>
<dbReference type="SUPFAM" id="SSF63867">
    <property type="entry name" value="MoeA C-terminal domain-like"/>
    <property type="match status" value="1"/>
</dbReference>
<proteinExistence type="predicted"/>
<comment type="pathway">
    <text evidence="1">Cofactor biosynthesis; molybdopterin biosynthesis.</text>
</comment>
<keyword evidence="5" id="KW-1185">Reference proteome</keyword>
<dbReference type="InterPro" id="IPR001453">
    <property type="entry name" value="MoaB/Mog_dom"/>
</dbReference>
<dbReference type="UniPathway" id="UPA00344"/>
<dbReference type="InterPro" id="IPR036688">
    <property type="entry name" value="MoeA_C_domain_IV_sf"/>
</dbReference>
<evidence type="ECO:0000313" key="5">
    <source>
        <dbReference type="Proteomes" id="UP000217784"/>
    </source>
</evidence>
<protein>
    <recommendedName>
        <fullName evidence="3">MoaB/Mog domain-containing protein</fullName>
    </recommendedName>
</protein>
<keyword evidence="2" id="KW-0501">Molybdenum cofactor biosynthesis</keyword>
<dbReference type="InterPro" id="IPR036135">
    <property type="entry name" value="MoeA_linker/N_sf"/>
</dbReference>
<comment type="caution">
    <text evidence="4">The sequence shown here is derived from an EMBL/GenBank/DDBJ whole genome shotgun (WGS) entry which is preliminary data.</text>
</comment>
<organism evidence="4 5">
    <name type="scientific">Methanobacterium bryantii</name>
    <dbReference type="NCBI Taxonomy" id="2161"/>
    <lineage>
        <taxon>Archaea</taxon>
        <taxon>Methanobacteriati</taxon>
        <taxon>Methanobacteriota</taxon>
        <taxon>Methanomada group</taxon>
        <taxon>Methanobacteria</taxon>
        <taxon>Methanobacteriales</taxon>
        <taxon>Methanobacteriaceae</taxon>
        <taxon>Methanobacterium</taxon>
    </lineage>
</organism>
<dbReference type="SMART" id="SM00852">
    <property type="entry name" value="MoCF_biosynth"/>
    <property type="match status" value="1"/>
</dbReference>
<evidence type="ECO:0000259" key="3">
    <source>
        <dbReference type="SMART" id="SM00852"/>
    </source>
</evidence>
<dbReference type="Gene3D" id="3.90.105.10">
    <property type="entry name" value="Molybdopterin biosynthesis moea protein, domain 2"/>
    <property type="match status" value="1"/>
</dbReference>
<accession>A0A2A2H1L2</accession>
<dbReference type="Pfam" id="PF03454">
    <property type="entry name" value="MoeA_C"/>
    <property type="match status" value="1"/>
</dbReference>
<dbReference type="AlphaFoldDB" id="A0A2A2H1L2"/>
<dbReference type="InterPro" id="IPR005111">
    <property type="entry name" value="MoeA_C_domain_IV"/>
</dbReference>
<dbReference type="GO" id="GO:0006777">
    <property type="term" value="P:Mo-molybdopterin cofactor biosynthetic process"/>
    <property type="evidence" value="ECO:0007669"/>
    <property type="project" value="UniProtKB-KW"/>
</dbReference>
<reference evidence="4 5" key="1">
    <citation type="journal article" date="2017" name="BMC Genomics">
        <title>Genomic analysis of methanogenic archaea reveals a shift towards energy conservation.</title>
        <authorList>
            <person name="Gilmore S.P."/>
            <person name="Henske J.K."/>
            <person name="Sexton J.A."/>
            <person name="Solomon K.V."/>
            <person name="Seppala S."/>
            <person name="Yoo J.I."/>
            <person name="Huyett L.M."/>
            <person name="Pressman A."/>
            <person name="Cogan J.Z."/>
            <person name="Kivenson V."/>
            <person name="Peng X."/>
            <person name="Tan Y."/>
            <person name="Valentine D.L."/>
            <person name="O'Malley M.A."/>
        </authorList>
    </citation>
    <scope>NUCLEOTIDE SEQUENCE [LARGE SCALE GENOMIC DNA]</scope>
    <source>
        <strain evidence="4 5">M.o.H.</strain>
    </source>
</reference>
<name>A0A2A2H1L2_METBR</name>
<dbReference type="NCBIfam" id="TIGR00177">
    <property type="entry name" value="molyb_syn"/>
    <property type="match status" value="1"/>
</dbReference>
<evidence type="ECO:0000256" key="2">
    <source>
        <dbReference type="ARBA" id="ARBA00023150"/>
    </source>
</evidence>
<evidence type="ECO:0000256" key="1">
    <source>
        <dbReference type="ARBA" id="ARBA00005046"/>
    </source>
</evidence>
<dbReference type="Pfam" id="PF03453">
    <property type="entry name" value="MoeA_N"/>
    <property type="match status" value="1"/>
</dbReference>
<dbReference type="Gene3D" id="2.40.340.10">
    <property type="entry name" value="MoeA, C-terminal, domain IV"/>
    <property type="match status" value="1"/>
</dbReference>
<dbReference type="OrthoDB" id="31371at2157"/>